<dbReference type="RefSeq" id="WP_062089022.1">
    <property type="nucleotide sequence ID" value="NZ_FCOK02000034.1"/>
</dbReference>
<dbReference type="OrthoDB" id="291334at2"/>
<evidence type="ECO:0000313" key="1">
    <source>
        <dbReference type="EMBL" id="SAL46780.1"/>
    </source>
</evidence>
<proteinExistence type="predicted"/>
<evidence type="ECO:0000313" key="2">
    <source>
        <dbReference type="Proteomes" id="UP000054683"/>
    </source>
</evidence>
<dbReference type="AlphaFoldDB" id="A0A158HSZ4"/>
<dbReference type="Proteomes" id="UP000054683">
    <property type="component" value="Unassembled WGS sequence"/>
</dbReference>
<dbReference type="EMBL" id="FCOK02000034">
    <property type="protein sequence ID" value="SAL46780.1"/>
    <property type="molecule type" value="Genomic_DNA"/>
</dbReference>
<reference evidence="1 2" key="1">
    <citation type="submission" date="2016-01" db="EMBL/GenBank/DDBJ databases">
        <authorList>
            <person name="Oliw E.H."/>
        </authorList>
    </citation>
    <scope>NUCLEOTIDE SEQUENCE [LARGE SCALE GENOMIC DNA]</scope>
    <source>
        <strain evidence="1">LMG 27134</strain>
    </source>
</reference>
<protein>
    <recommendedName>
        <fullName evidence="3">DUF2278 family protein</fullName>
    </recommendedName>
</protein>
<accession>A0A158HSZ4</accession>
<dbReference type="Pfam" id="PF10042">
    <property type="entry name" value="DUF2278"/>
    <property type="match status" value="1"/>
</dbReference>
<dbReference type="InterPro" id="IPR019268">
    <property type="entry name" value="DUF2278"/>
</dbReference>
<sequence length="217" mass="23233">MAVNYGVLKGTVTGHLRNADDDHYQILVHAGTTIFRIASNVKSSAPHAPSTVLFEERDTLPETLTSGLAALTPGFTKLPSTPGGLAIDYVRSGLVDTKAMTPVPADAPGSTNDLKDKLESAVVAAMAMEGSLIYAFGSRWGPEENKPDQYFKFVPGNGVHDIHMNQGNGAPYEQDNGVYQDGALMIAYADNTWRAFFFAFQSQTFDTDDQGDPIAGG</sequence>
<organism evidence="1 2">
    <name type="scientific">Caballeronia udeis</name>
    <dbReference type="NCBI Taxonomy" id="1232866"/>
    <lineage>
        <taxon>Bacteria</taxon>
        <taxon>Pseudomonadati</taxon>
        <taxon>Pseudomonadota</taxon>
        <taxon>Betaproteobacteria</taxon>
        <taxon>Burkholderiales</taxon>
        <taxon>Burkholderiaceae</taxon>
        <taxon>Caballeronia</taxon>
    </lineage>
</organism>
<evidence type="ECO:0008006" key="3">
    <source>
        <dbReference type="Google" id="ProtNLM"/>
    </source>
</evidence>
<name>A0A158HSZ4_9BURK</name>
<gene>
    <name evidence="1" type="ORF">AWB69_04703</name>
</gene>